<protein>
    <recommendedName>
        <fullName evidence="1">Bacterial type II secretion system protein E domain-containing protein</fullName>
    </recommendedName>
</protein>
<dbReference type="Gene3D" id="3.40.50.300">
    <property type="entry name" value="P-loop containing nucleotide triphosphate hydrolases"/>
    <property type="match status" value="1"/>
</dbReference>
<organism evidence="2">
    <name type="scientific">marine metagenome</name>
    <dbReference type="NCBI Taxonomy" id="408172"/>
    <lineage>
        <taxon>unclassified sequences</taxon>
        <taxon>metagenomes</taxon>
        <taxon>ecological metagenomes</taxon>
    </lineage>
</organism>
<gene>
    <name evidence="2" type="ORF">METZ01_LOCUS269916</name>
</gene>
<sequence>KCKDSGYKGRMGLYEVLNITKPIKEAILRKATTPELKEIAIKEWFRTMSDMGREMILSGDLNFREFDRVLSME</sequence>
<dbReference type="InterPro" id="IPR027417">
    <property type="entry name" value="P-loop_NTPase"/>
</dbReference>
<dbReference type="AlphaFoldDB" id="A0A382K0M0"/>
<dbReference type="EMBL" id="UINC01077179">
    <property type="protein sequence ID" value="SVC17062.1"/>
    <property type="molecule type" value="Genomic_DNA"/>
</dbReference>
<feature type="domain" description="Bacterial type II secretion system protein E" evidence="1">
    <location>
        <begin position="1"/>
        <end position="68"/>
    </location>
</feature>
<dbReference type="Pfam" id="PF00437">
    <property type="entry name" value="T2SSE"/>
    <property type="match status" value="1"/>
</dbReference>
<evidence type="ECO:0000313" key="2">
    <source>
        <dbReference type="EMBL" id="SVC17062.1"/>
    </source>
</evidence>
<evidence type="ECO:0000259" key="1">
    <source>
        <dbReference type="Pfam" id="PF00437"/>
    </source>
</evidence>
<reference evidence="2" key="1">
    <citation type="submission" date="2018-05" db="EMBL/GenBank/DDBJ databases">
        <authorList>
            <person name="Lanie J.A."/>
            <person name="Ng W.-L."/>
            <person name="Kazmierczak K.M."/>
            <person name="Andrzejewski T.M."/>
            <person name="Davidsen T.M."/>
            <person name="Wayne K.J."/>
            <person name="Tettelin H."/>
            <person name="Glass J.I."/>
            <person name="Rusch D."/>
            <person name="Podicherti R."/>
            <person name="Tsui H.-C.T."/>
            <person name="Winkler M.E."/>
        </authorList>
    </citation>
    <scope>NUCLEOTIDE SEQUENCE</scope>
</reference>
<dbReference type="InterPro" id="IPR001482">
    <property type="entry name" value="T2SS/T4SS_dom"/>
</dbReference>
<name>A0A382K0M0_9ZZZZ</name>
<feature type="non-terminal residue" evidence="2">
    <location>
        <position position="1"/>
    </location>
</feature>
<proteinExistence type="predicted"/>
<accession>A0A382K0M0</accession>